<protein>
    <submittedName>
        <fullName evidence="2">Uncharacterized protein</fullName>
    </submittedName>
</protein>
<name>A0AAD7RQS2_9TELE</name>
<sequence length="105" mass="10970">MASDVCPEAGSRGPPAGRPAVVEGQGRGAGHSGTFTQSPEEPSEEGALPAEEHVEPGWSTPLSPILIYGSGRRREPQCTGPWGANPQLSNGPSKVGTVDLVQRWR</sequence>
<keyword evidence="3" id="KW-1185">Reference proteome</keyword>
<organism evidence="2 3">
    <name type="scientific">Aldrovandia affinis</name>
    <dbReference type="NCBI Taxonomy" id="143900"/>
    <lineage>
        <taxon>Eukaryota</taxon>
        <taxon>Metazoa</taxon>
        <taxon>Chordata</taxon>
        <taxon>Craniata</taxon>
        <taxon>Vertebrata</taxon>
        <taxon>Euteleostomi</taxon>
        <taxon>Actinopterygii</taxon>
        <taxon>Neopterygii</taxon>
        <taxon>Teleostei</taxon>
        <taxon>Notacanthiformes</taxon>
        <taxon>Halosauridae</taxon>
        <taxon>Aldrovandia</taxon>
    </lineage>
</organism>
<accession>A0AAD7RQS2</accession>
<proteinExistence type="predicted"/>
<evidence type="ECO:0000313" key="2">
    <source>
        <dbReference type="EMBL" id="KAJ8388525.1"/>
    </source>
</evidence>
<evidence type="ECO:0000256" key="1">
    <source>
        <dbReference type="SAM" id="MobiDB-lite"/>
    </source>
</evidence>
<dbReference type="EMBL" id="JAINUG010000193">
    <property type="protein sequence ID" value="KAJ8388525.1"/>
    <property type="molecule type" value="Genomic_DNA"/>
</dbReference>
<evidence type="ECO:0000313" key="3">
    <source>
        <dbReference type="Proteomes" id="UP001221898"/>
    </source>
</evidence>
<dbReference type="AlphaFoldDB" id="A0AAD7RQS2"/>
<reference evidence="2" key="1">
    <citation type="journal article" date="2023" name="Science">
        <title>Genome structures resolve the early diversification of teleost fishes.</title>
        <authorList>
            <person name="Parey E."/>
            <person name="Louis A."/>
            <person name="Montfort J."/>
            <person name="Bouchez O."/>
            <person name="Roques C."/>
            <person name="Iampietro C."/>
            <person name="Lluch J."/>
            <person name="Castinel A."/>
            <person name="Donnadieu C."/>
            <person name="Desvignes T."/>
            <person name="Floi Bucao C."/>
            <person name="Jouanno E."/>
            <person name="Wen M."/>
            <person name="Mejri S."/>
            <person name="Dirks R."/>
            <person name="Jansen H."/>
            <person name="Henkel C."/>
            <person name="Chen W.J."/>
            <person name="Zahm M."/>
            <person name="Cabau C."/>
            <person name="Klopp C."/>
            <person name="Thompson A.W."/>
            <person name="Robinson-Rechavi M."/>
            <person name="Braasch I."/>
            <person name="Lecointre G."/>
            <person name="Bobe J."/>
            <person name="Postlethwait J.H."/>
            <person name="Berthelot C."/>
            <person name="Roest Crollius H."/>
            <person name="Guiguen Y."/>
        </authorList>
    </citation>
    <scope>NUCLEOTIDE SEQUENCE</scope>
    <source>
        <strain evidence="2">NC1722</strain>
    </source>
</reference>
<dbReference type="Proteomes" id="UP001221898">
    <property type="component" value="Unassembled WGS sequence"/>
</dbReference>
<feature type="region of interest" description="Disordered" evidence="1">
    <location>
        <begin position="1"/>
        <end position="105"/>
    </location>
</feature>
<comment type="caution">
    <text evidence="2">The sequence shown here is derived from an EMBL/GenBank/DDBJ whole genome shotgun (WGS) entry which is preliminary data.</text>
</comment>
<gene>
    <name evidence="2" type="ORF">AAFF_G00132390</name>
</gene>